<dbReference type="InterPro" id="IPR025291">
    <property type="entry name" value="DUF4153"/>
</dbReference>
<sequence>MNDAVDTEVSPLRPTPAPKLALAAGLAAFGDWLFYGHEIGISVALFLVGLFGAACLTRPHQNRDRLFSSAGIVVAALLPLIVEVRALSVLCGILGTTLAAAVISGASDRGMATLIATMQRLVLTGPFRLIPDLVRARREANLRQRASRPLGVLAGWVVPVLCGCVFVALFAMANPMVEEWLAIIDPSRQDWHVDGGRTLLWGILLSLAWPFVATRVSNRLPFGAGLLALNVPEIDEDSRFLGTAAIRRSLILFNLLFAVQTLLDVVYLWGGATLPAGMTYAAYAHRGAYPLIATALLAAAFVLTTLRPGGPGERSASIRRLVYLWVGQNVILVISSILRLDLYVATYSLSLMRIAAFIWMLLVGAGLILIIVRIALRRSNLWLVRANLLTVAVTLYACSFMDFSAIAANYNLSSRRETLVSALAPDLGYVRQLGPHAIPALDRYIARHGVSASSDLVRWRNWAASDLLRRLDDWRAWSLRDWRLKRYLVRQADDKGKAMASGQGL</sequence>
<evidence type="ECO:0000256" key="1">
    <source>
        <dbReference type="SAM" id="Phobius"/>
    </source>
</evidence>
<feature type="transmembrane region" description="Helical" evidence="1">
    <location>
        <begin position="249"/>
        <end position="269"/>
    </location>
</feature>
<evidence type="ECO:0000313" key="2">
    <source>
        <dbReference type="EMBL" id="MBZ6079163.1"/>
    </source>
</evidence>
<feature type="transmembrane region" description="Helical" evidence="1">
    <location>
        <begin position="289"/>
        <end position="309"/>
    </location>
</feature>
<reference evidence="2 3" key="1">
    <citation type="submission" date="2021-09" db="EMBL/GenBank/DDBJ databases">
        <title>The complete genome sequence of a new microorganism.</title>
        <authorList>
            <person name="Zi Z."/>
        </authorList>
    </citation>
    <scope>NUCLEOTIDE SEQUENCE [LARGE SCALE GENOMIC DNA]</scope>
    <source>
        <strain evidence="2 3">WGZ8</strain>
    </source>
</reference>
<dbReference type="Proteomes" id="UP000704176">
    <property type="component" value="Unassembled WGS sequence"/>
</dbReference>
<keyword evidence="1" id="KW-0472">Membrane</keyword>
<dbReference type="EMBL" id="JAIRBM010000028">
    <property type="protein sequence ID" value="MBZ6079163.1"/>
    <property type="molecule type" value="Genomic_DNA"/>
</dbReference>
<keyword evidence="1" id="KW-0812">Transmembrane</keyword>
<feature type="transmembrane region" description="Helical" evidence="1">
    <location>
        <begin position="321"/>
        <end position="342"/>
    </location>
</feature>
<feature type="transmembrane region" description="Helical" evidence="1">
    <location>
        <begin position="354"/>
        <end position="376"/>
    </location>
</feature>
<keyword evidence="1" id="KW-1133">Transmembrane helix</keyword>
<gene>
    <name evidence="2" type="ORF">K9B37_23190</name>
</gene>
<proteinExistence type="predicted"/>
<feature type="transmembrane region" description="Helical" evidence="1">
    <location>
        <begin position="198"/>
        <end position="216"/>
    </location>
</feature>
<name>A0ABS7VWC4_9HYPH</name>
<evidence type="ECO:0000313" key="3">
    <source>
        <dbReference type="Proteomes" id="UP000704176"/>
    </source>
</evidence>
<feature type="transmembrane region" description="Helical" evidence="1">
    <location>
        <begin position="388"/>
        <end position="410"/>
    </location>
</feature>
<feature type="transmembrane region" description="Helical" evidence="1">
    <location>
        <begin position="150"/>
        <end position="173"/>
    </location>
</feature>
<dbReference type="RefSeq" id="WP_224315969.1">
    <property type="nucleotide sequence ID" value="NZ_JAIRBM010000028.1"/>
</dbReference>
<organism evidence="2 3">
    <name type="scientific">Microvirga puerhi</name>
    <dbReference type="NCBI Taxonomy" id="2876078"/>
    <lineage>
        <taxon>Bacteria</taxon>
        <taxon>Pseudomonadati</taxon>
        <taxon>Pseudomonadota</taxon>
        <taxon>Alphaproteobacteria</taxon>
        <taxon>Hyphomicrobiales</taxon>
        <taxon>Methylobacteriaceae</taxon>
        <taxon>Microvirga</taxon>
    </lineage>
</organism>
<keyword evidence="3" id="KW-1185">Reference proteome</keyword>
<protein>
    <submittedName>
        <fullName evidence="2">DUF4173 domain-containing protein</fullName>
    </submittedName>
</protein>
<accession>A0ABS7VWC4</accession>
<comment type="caution">
    <text evidence="2">The sequence shown here is derived from an EMBL/GenBank/DDBJ whole genome shotgun (WGS) entry which is preliminary data.</text>
</comment>
<dbReference type="Pfam" id="PF13687">
    <property type="entry name" value="DUF4153"/>
    <property type="match status" value="1"/>
</dbReference>
<feature type="transmembrane region" description="Helical" evidence="1">
    <location>
        <begin position="70"/>
        <end position="103"/>
    </location>
</feature>
<feature type="transmembrane region" description="Helical" evidence="1">
    <location>
        <begin position="39"/>
        <end position="58"/>
    </location>
</feature>